<dbReference type="GO" id="GO:0008897">
    <property type="term" value="F:holo-[acyl-carrier-protein] synthase activity"/>
    <property type="evidence" value="ECO:0007669"/>
    <property type="project" value="UniProtKB-UniRule"/>
</dbReference>
<name>A0A6M4GVI6_9PROT</name>
<evidence type="ECO:0000256" key="8">
    <source>
        <dbReference type="HAMAP-Rule" id="MF_00101"/>
    </source>
</evidence>
<dbReference type="Gene3D" id="3.90.470.20">
    <property type="entry name" value="4'-phosphopantetheinyl transferase domain"/>
    <property type="match status" value="1"/>
</dbReference>
<comment type="function">
    <text evidence="8">Transfers the 4'-phosphopantetheine moiety from coenzyme A to a Ser of acyl-carrier-protein.</text>
</comment>
<evidence type="ECO:0000256" key="4">
    <source>
        <dbReference type="ARBA" id="ARBA00022832"/>
    </source>
</evidence>
<reference evidence="10 11" key="1">
    <citation type="submission" date="2020-04" db="EMBL/GenBank/DDBJ databases">
        <title>Usitatibacter rugosus gen. nov., sp. nov. and Usitatibacter palustris sp. nov., novel members of Usitatibacteraceae fam. nov. within the order Nitrosomonadales isolated from soil.</title>
        <authorList>
            <person name="Huber K.J."/>
            <person name="Neumann-Schaal M."/>
            <person name="Geppert A."/>
            <person name="Luckner M."/>
            <person name="Wanner G."/>
            <person name="Overmann J."/>
        </authorList>
    </citation>
    <scope>NUCLEOTIDE SEQUENCE [LARGE SCALE GENOMIC DNA]</scope>
    <source>
        <strain evidence="10 11">0125_3</strain>
    </source>
</reference>
<dbReference type="InterPro" id="IPR004568">
    <property type="entry name" value="Ppantetheine-prot_Trfase_dom"/>
</dbReference>
<evidence type="ECO:0000256" key="7">
    <source>
        <dbReference type="ARBA" id="ARBA00023160"/>
    </source>
</evidence>
<dbReference type="KEGG" id="uru:DSM104443_02375"/>
<evidence type="ECO:0000313" key="10">
    <source>
        <dbReference type="EMBL" id="QJR11300.1"/>
    </source>
</evidence>
<comment type="catalytic activity">
    <reaction evidence="8">
        <text>apo-[ACP] + CoA = holo-[ACP] + adenosine 3',5'-bisphosphate + H(+)</text>
        <dbReference type="Rhea" id="RHEA:12068"/>
        <dbReference type="Rhea" id="RHEA-COMP:9685"/>
        <dbReference type="Rhea" id="RHEA-COMP:9690"/>
        <dbReference type="ChEBI" id="CHEBI:15378"/>
        <dbReference type="ChEBI" id="CHEBI:29999"/>
        <dbReference type="ChEBI" id="CHEBI:57287"/>
        <dbReference type="ChEBI" id="CHEBI:58343"/>
        <dbReference type="ChEBI" id="CHEBI:64479"/>
        <dbReference type="EC" id="2.7.8.7"/>
    </reaction>
</comment>
<feature type="binding site" evidence="8">
    <location>
        <position position="57"/>
    </location>
    <ligand>
        <name>Mg(2+)</name>
        <dbReference type="ChEBI" id="CHEBI:18420"/>
    </ligand>
</feature>
<keyword evidence="8" id="KW-0963">Cytoplasm</keyword>
<dbReference type="SUPFAM" id="SSF56214">
    <property type="entry name" value="4'-phosphopantetheinyl transferase"/>
    <property type="match status" value="1"/>
</dbReference>
<proteinExistence type="inferred from homology"/>
<evidence type="ECO:0000256" key="3">
    <source>
        <dbReference type="ARBA" id="ARBA00022723"/>
    </source>
</evidence>
<dbReference type="InterPro" id="IPR037143">
    <property type="entry name" value="4-PPantetheinyl_Trfase_dom_sf"/>
</dbReference>
<dbReference type="InterPro" id="IPR008278">
    <property type="entry name" value="4-PPantetheinyl_Trfase_dom"/>
</dbReference>
<comment type="subcellular location">
    <subcellularLocation>
        <location evidence="8">Cytoplasm</location>
    </subcellularLocation>
</comment>
<keyword evidence="5 8" id="KW-0460">Magnesium</keyword>
<dbReference type="GO" id="GO:0000287">
    <property type="term" value="F:magnesium ion binding"/>
    <property type="evidence" value="ECO:0007669"/>
    <property type="project" value="UniProtKB-UniRule"/>
</dbReference>
<protein>
    <recommendedName>
        <fullName evidence="8">Holo-[acyl-carrier-protein] synthase</fullName>
        <shortName evidence="8">Holo-ACP synthase</shortName>
        <ecNumber evidence="8">2.7.8.7</ecNumber>
    </recommendedName>
    <alternativeName>
        <fullName evidence="8">4'-phosphopantetheinyl transferase AcpS</fullName>
    </alternativeName>
</protein>
<dbReference type="RefSeq" id="WP_171092541.1">
    <property type="nucleotide sequence ID" value="NZ_CP053069.1"/>
</dbReference>
<accession>A0A6M4GVI6</accession>
<keyword evidence="7 8" id="KW-0275">Fatty acid biosynthesis</keyword>
<keyword evidence="3 8" id="KW-0479">Metal-binding</keyword>
<dbReference type="EMBL" id="CP053069">
    <property type="protein sequence ID" value="QJR11300.1"/>
    <property type="molecule type" value="Genomic_DNA"/>
</dbReference>
<evidence type="ECO:0000256" key="6">
    <source>
        <dbReference type="ARBA" id="ARBA00023098"/>
    </source>
</evidence>
<feature type="domain" description="4'-phosphopantetheinyl transferase" evidence="9">
    <location>
        <begin position="4"/>
        <end position="95"/>
    </location>
</feature>
<dbReference type="GO" id="GO:0005737">
    <property type="term" value="C:cytoplasm"/>
    <property type="evidence" value="ECO:0007669"/>
    <property type="project" value="UniProtKB-SubCell"/>
</dbReference>
<evidence type="ECO:0000259" key="9">
    <source>
        <dbReference type="Pfam" id="PF01648"/>
    </source>
</evidence>
<keyword evidence="4 8" id="KW-0276">Fatty acid metabolism</keyword>
<comment type="similarity">
    <text evidence="8">Belongs to the P-Pant transferase superfamily. AcpS family.</text>
</comment>
<evidence type="ECO:0000256" key="2">
    <source>
        <dbReference type="ARBA" id="ARBA00022679"/>
    </source>
</evidence>
<comment type="cofactor">
    <cofactor evidence="8">
        <name>Mg(2+)</name>
        <dbReference type="ChEBI" id="CHEBI:18420"/>
    </cofactor>
</comment>
<organism evidence="10 11">
    <name type="scientific">Usitatibacter rugosus</name>
    <dbReference type="NCBI Taxonomy" id="2732067"/>
    <lineage>
        <taxon>Bacteria</taxon>
        <taxon>Pseudomonadati</taxon>
        <taxon>Pseudomonadota</taxon>
        <taxon>Betaproteobacteria</taxon>
        <taxon>Nitrosomonadales</taxon>
        <taxon>Usitatibacteraceae</taxon>
        <taxon>Usitatibacter</taxon>
    </lineage>
</organism>
<dbReference type="HAMAP" id="MF_00101">
    <property type="entry name" value="AcpS"/>
    <property type="match status" value="1"/>
</dbReference>
<dbReference type="Proteomes" id="UP000501534">
    <property type="component" value="Chromosome"/>
</dbReference>
<dbReference type="AlphaFoldDB" id="A0A6M4GVI6"/>
<keyword evidence="2 8" id="KW-0808">Transferase</keyword>
<dbReference type="InterPro" id="IPR002582">
    <property type="entry name" value="ACPS"/>
</dbReference>
<dbReference type="Pfam" id="PF01648">
    <property type="entry name" value="ACPS"/>
    <property type="match status" value="1"/>
</dbReference>
<dbReference type="EC" id="2.7.8.7" evidence="8"/>
<keyword evidence="1 8" id="KW-0444">Lipid biosynthesis</keyword>
<feature type="binding site" evidence="8">
    <location>
        <position position="8"/>
    </location>
    <ligand>
        <name>Mg(2+)</name>
        <dbReference type="ChEBI" id="CHEBI:18420"/>
    </ligand>
</feature>
<gene>
    <name evidence="8 10" type="primary">acpS</name>
    <name evidence="10" type="ORF">DSM104443_02375</name>
</gene>
<evidence type="ECO:0000313" key="11">
    <source>
        <dbReference type="Proteomes" id="UP000501534"/>
    </source>
</evidence>
<dbReference type="NCBIfam" id="TIGR00556">
    <property type="entry name" value="pantethn_trn"/>
    <property type="match status" value="1"/>
</dbReference>
<dbReference type="GO" id="GO:0006633">
    <property type="term" value="P:fatty acid biosynthetic process"/>
    <property type="evidence" value="ECO:0007669"/>
    <property type="project" value="UniProtKB-UniRule"/>
</dbReference>
<evidence type="ECO:0000256" key="1">
    <source>
        <dbReference type="ARBA" id="ARBA00022516"/>
    </source>
</evidence>
<evidence type="ECO:0000256" key="5">
    <source>
        <dbReference type="ARBA" id="ARBA00022842"/>
    </source>
</evidence>
<keyword evidence="11" id="KW-1185">Reference proteome</keyword>
<sequence>MIVGIGTDVTSIPRIAAALERFGERFANRILTPEERGRYHRTKQKASHLAKRFAAKEAFAKAIGTGIRSPFTWHSVTVARDVRGRPMLHPSEKMAKHLEGIGVKSSHISLTDDAGVAVAFVVLEG</sequence>
<dbReference type="NCBIfam" id="TIGR00516">
    <property type="entry name" value="acpS"/>
    <property type="match status" value="1"/>
</dbReference>
<keyword evidence="6 8" id="KW-0443">Lipid metabolism</keyword>